<dbReference type="Proteomes" id="UP001154078">
    <property type="component" value="Chromosome 1"/>
</dbReference>
<dbReference type="PANTHER" id="PTHR24366">
    <property type="entry name" value="IG(IMMUNOGLOBULIN) AND LRR(LEUCINE RICH REPEAT) DOMAINS"/>
    <property type="match status" value="1"/>
</dbReference>
<evidence type="ECO:0000256" key="1">
    <source>
        <dbReference type="ARBA" id="ARBA00022614"/>
    </source>
</evidence>
<sequence length="731" mass="81926">MLLQNRSTMAGSALLLTIVGLSVSVPKCPMWREIAPCTCKQESQITSIKCFSRNYTYDQISEKFQGHFNPANRVHLSIGFADLKDLNYRAFKDLNMTIEHLRLNHDTIGLPINEESFDGLSQVKYFSLADSVLNDVPEQLWKKMPNIATLDLGRTHIHSVTSTNFQGLDSLAYLLLPGNQISRMDKDSIPSHLSTLHLGRNHIKILNGTLLNLPNLNWLLVNANQLETLENELPVVAPNLQMIHAAHNFLDKLPQQLKTYPNLDTLFLNNNKLTSLDGALSKSRKLLRLVLENNYINTICAEDFAETEMLENLILSHNELTTLNNSLLNLKNLKYLNVTFNRLTEFSFQDVVGLEELGNIDLSYNQISKIQGPAAAFQNLVEWNIQLLELKLDHNLLETLNGALSGLPYLIKLDLSFNQIKSISPDDLIGLDQLQFLDISYNQLTTLEEMSKTFLPKLSELIASHNNLTILERDFHGLPVLCQANFEHNQIIALGRDLVAKTRCQIDTGVYEGTWDTLKINLQDNPILCDAALPEIMSLMEINHTRIYGTTKSCLTLSEQPTTSKPNDFLGYIPELPLPPSVEDPSPIQVEKKPDTIPAFPVFDSKPLPLLNVNNLPFPPEVELTRNEQYTVATEETPSNHLEPLALKTPENDVPINSNISEEANVKVEVSGEKAPNVPVETPPPSAVEIFTEPMPTPLPLQASGLEPNSTIPMTQTTELLDKNTEEPRKP</sequence>
<gene>
    <name evidence="5" type="ORF">MELIAE_LOCUS1372</name>
</gene>
<dbReference type="OrthoDB" id="442066at2759"/>
<keyword evidence="2" id="KW-0677">Repeat</keyword>
<feature type="compositionally biased region" description="Basic and acidic residues" evidence="3">
    <location>
        <begin position="720"/>
        <end position="731"/>
    </location>
</feature>
<evidence type="ECO:0000256" key="2">
    <source>
        <dbReference type="ARBA" id="ARBA00022737"/>
    </source>
</evidence>
<keyword evidence="6" id="KW-1185">Reference proteome</keyword>
<dbReference type="InterPro" id="IPR003591">
    <property type="entry name" value="Leu-rich_rpt_typical-subtyp"/>
</dbReference>
<dbReference type="InterPro" id="IPR001611">
    <property type="entry name" value="Leu-rich_rpt"/>
</dbReference>
<feature type="region of interest" description="Disordered" evidence="3">
    <location>
        <begin position="672"/>
        <end position="731"/>
    </location>
</feature>
<dbReference type="AlphaFoldDB" id="A0A9P0FBR6"/>
<feature type="chain" id="PRO_5040476347" evidence="4">
    <location>
        <begin position="25"/>
        <end position="731"/>
    </location>
</feature>
<dbReference type="PANTHER" id="PTHR24366:SF96">
    <property type="entry name" value="LEUCINE RICH REPEAT CONTAINING 53"/>
    <property type="match status" value="1"/>
</dbReference>
<dbReference type="InterPro" id="IPR032675">
    <property type="entry name" value="LRR_dom_sf"/>
</dbReference>
<accession>A0A9P0FBR6</accession>
<keyword evidence="4" id="KW-0732">Signal</keyword>
<feature type="compositionally biased region" description="Polar residues" evidence="3">
    <location>
        <begin position="707"/>
        <end position="719"/>
    </location>
</feature>
<evidence type="ECO:0000256" key="4">
    <source>
        <dbReference type="SAM" id="SignalP"/>
    </source>
</evidence>
<evidence type="ECO:0000256" key="3">
    <source>
        <dbReference type="SAM" id="MobiDB-lite"/>
    </source>
</evidence>
<dbReference type="Gene3D" id="3.80.10.10">
    <property type="entry name" value="Ribonuclease Inhibitor"/>
    <property type="match status" value="4"/>
</dbReference>
<protein>
    <submittedName>
        <fullName evidence="5">Uncharacterized protein</fullName>
    </submittedName>
</protein>
<dbReference type="Pfam" id="PF13855">
    <property type="entry name" value="LRR_8"/>
    <property type="match status" value="3"/>
</dbReference>
<feature type="signal peptide" evidence="4">
    <location>
        <begin position="1"/>
        <end position="24"/>
    </location>
</feature>
<keyword evidence="1" id="KW-0433">Leucine-rich repeat</keyword>
<dbReference type="SMART" id="SM00369">
    <property type="entry name" value="LRR_TYP"/>
    <property type="match status" value="9"/>
</dbReference>
<organism evidence="5 6">
    <name type="scientific">Brassicogethes aeneus</name>
    <name type="common">Rape pollen beetle</name>
    <name type="synonym">Meligethes aeneus</name>
    <dbReference type="NCBI Taxonomy" id="1431903"/>
    <lineage>
        <taxon>Eukaryota</taxon>
        <taxon>Metazoa</taxon>
        <taxon>Ecdysozoa</taxon>
        <taxon>Arthropoda</taxon>
        <taxon>Hexapoda</taxon>
        <taxon>Insecta</taxon>
        <taxon>Pterygota</taxon>
        <taxon>Neoptera</taxon>
        <taxon>Endopterygota</taxon>
        <taxon>Coleoptera</taxon>
        <taxon>Polyphaga</taxon>
        <taxon>Cucujiformia</taxon>
        <taxon>Nitidulidae</taxon>
        <taxon>Meligethinae</taxon>
        <taxon>Brassicogethes</taxon>
    </lineage>
</organism>
<dbReference type="PROSITE" id="PS51450">
    <property type="entry name" value="LRR"/>
    <property type="match status" value="3"/>
</dbReference>
<proteinExistence type="predicted"/>
<dbReference type="SUPFAM" id="SSF52058">
    <property type="entry name" value="L domain-like"/>
    <property type="match status" value="1"/>
</dbReference>
<dbReference type="SMART" id="SM00365">
    <property type="entry name" value="LRR_SD22"/>
    <property type="match status" value="5"/>
</dbReference>
<dbReference type="SMART" id="SM00364">
    <property type="entry name" value="LRR_BAC"/>
    <property type="match status" value="6"/>
</dbReference>
<reference evidence="5" key="1">
    <citation type="submission" date="2021-12" db="EMBL/GenBank/DDBJ databases">
        <authorList>
            <person name="King R."/>
        </authorList>
    </citation>
    <scope>NUCLEOTIDE SEQUENCE</scope>
</reference>
<dbReference type="EMBL" id="OV121132">
    <property type="protein sequence ID" value="CAH0547367.1"/>
    <property type="molecule type" value="Genomic_DNA"/>
</dbReference>
<evidence type="ECO:0000313" key="6">
    <source>
        <dbReference type="Proteomes" id="UP001154078"/>
    </source>
</evidence>
<name>A0A9P0FBR6_BRAAE</name>
<evidence type="ECO:0000313" key="5">
    <source>
        <dbReference type="EMBL" id="CAH0547367.1"/>
    </source>
</evidence>